<accession>A0AAD7W2K3</accession>
<dbReference type="EMBL" id="JAINUG010000364">
    <property type="protein sequence ID" value="KAJ8373353.1"/>
    <property type="molecule type" value="Genomic_DNA"/>
</dbReference>
<evidence type="ECO:0000313" key="2">
    <source>
        <dbReference type="EMBL" id="KAJ8373353.1"/>
    </source>
</evidence>
<sequence length="115" mass="12173">MSEDEHLSVSQLKAISLVTVSATYNRLCVKGAAGGGIELRAPVWAGGAELVMMPDVMLMLKQADLNHAPDVNECAPAGPAEPPQHRVTGGRASGVRPRRRLADTRAFKQDAAGTR</sequence>
<organism evidence="2 3">
    <name type="scientific">Aldrovandia affinis</name>
    <dbReference type="NCBI Taxonomy" id="143900"/>
    <lineage>
        <taxon>Eukaryota</taxon>
        <taxon>Metazoa</taxon>
        <taxon>Chordata</taxon>
        <taxon>Craniata</taxon>
        <taxon>Vertebrata</taxon>
        <taxon>Euteleostomi</taxon>
        <taxon>Actinopterygii</taxon>
        <taxon>Neopterygii</taxon>
        <taxon>Teleostei</taxon>
        <taxon>Notacanthiformes</taxon>
        <taxon>Halosauridae</taxon>
        <taxon>Aldrovandia</taxon>
    </lineage>
</organism>
<protein>
    <submittedName>
        <fullName evidence="2">Uncharacterized protein</fullName>
    </submittedName>
</protein>
<comment type="caution">
    <text evidence="2">The sequence shown here is derived from an EMBL/GenBank/DDBJ whole genome shotgun (WGS) entry which is preliminary data.</text>
</comment>
<feature type="region of interest" description="Disordered" evidence="1">
    <location>
        <begin position="75"/>
        <end position="115"/>
    </location>
</feature>
<proteinExistence type="predicted"/>
<dbReference type="Proteomes" id="UP001221898">
    <property type="component" value="Unassembled WGS sequence"/>
</dbReference>
<name>A0AAD7W2K3_9TELE</name>
<keyword evidence="3" id="KW-1185">Reference proteome</keyword>
<gene>
    <name evidence="2" type="ORF">AAFF_G00265970</name>
</gene>
<evidence type="ECO:0000313" key="3">
    <source>
        <dbReference type="Proteomes" id="UP001221898"/>
    </source>
</evidence>
<reference evidence="2" key="1">
    <citation type="journal article" date="2023" name="Science">
        <title>Genome structures resolve the early diversification of teleost fishes.</title>
        <authorList>
            <person name="Parey E."/>
            <person name="Louis A."/>
            <person name="Montfort J."/>
            <person name="Bouchez O."/>
            <person name="Roques C."/>
            <person name="Iampietro C."/>
            <person name="Lluch J."/>
            <person name="Castinel A."/>
            <person name="Donnadieu C."/>
            <person name="Desvignes T."/>
            <person name="Floi Bucao C."/>
            <person name="Jouanno E."/>
            <person name="Wen M."/>
            <person name="Mejri S."/>
            <person name="Dirks R."/>
            <person name="Jansen H."/>
            <person name="Henkel C."/>
            <person name="Chen W.J."/>
            <person name="Zahm M."/>
            <person name="Cabau C."/>
            <person name="Klopp C."/>
            <person name="Thompson A.W."/>
            <person name="Robinson-Rechavi M."/>
            <person name="Braasch I."/>
            <person name="Lecointre G."/>
            <person name="Bobe J."/>
            <person name="Postlethwait J.H."/>
            <person name="Berthelot C."/>
            <person name="Roest Crollius H."/>
            <person name="Guiguen Y."/>
        </authorList>
    </citation>
    <scope>NUCLEOTIDE SEQUENCE</scope>
    <source>
        <strain evidence="2">NC1722</strain>
    </source>
</reference>
<dbReference type="AlphaFoldDB" id="A0AAD7W2K3"/>
<evidence type="ECO:0000256" key="1">
    <source>
        <dbReference type="SAM" id="MobiDB-lite"/>
    </source>
</evidence>